<evidence type="ECO:0000259" key="9">
    <source>
        <dbReference type="Pfam" id="PF05649"/>
    </source>
</evidence>
<dbReference type="PRINTS" id="PR00786">
    <property type="entry name" value="NEPRILYSIN"/>
</dbReference>
<proteinExistence type="inferred from homology"/>
<keyword evidence="11" id="KW-1185">Reference proteome</keyword>
<name>A0AA36CZV3_9BILA</name>
<dbReference type="PANTHER" id="PTHR11733">
    <property type="entry name" value="ZINC METALLOPROTEASE FAMILY M13 NEPRILYSIN-RELATED"/>
    <property type="match status" value="1"/>
</dbReference>
<evidence type="ECO:0000256" key="1">
    <source>
        <dbReference type="ARBA" id="ARBA00001947"/>
    </source>
</evidence>
<keyword evidence="5" id="KW-0378">Hydrolase</keyword>
<comment type="caution">
    <text evidence="10">The sequence shown here is derived from an EMBL/GenBank/DDBJ whole genome shotgun (WGS) entry which is preliminary data.</text>
</comment>
<keyword evidence="7" id="KW-0482">Metalloprotease</keyword>
<evidence type="ECO:0000313" key="11">
    <source>
        <dbReference type="Proteomes" id="UP001177023"/>
    </source>
</evidence>
<comment type="cofactor">
    <cofactor evidence="1">
        <name>Zn(2+)</name>
        <dbReference type="ChEBI" id="CHEBI:29105"/>
    </cofactor>
</comment>
<dbReference type="CDD" id="cd08662">
    <property type="entry name" value="M13"/>
    <property type="match status" value="1"/>
</dbReference>
<dbReference type="GO" id="GO:0046872">
    <property type="term" value="F:metal ion binding"/>
    <property type="evidence" value="ECO:0007669"/>
    <property type="project" value="UniProtKB-KW"/>
</dbReference>
<dbReference type="PROSITE" id="PS51885">
    <property type="entry name" value="NEPRILYSIN"/>
    <property type="match status" value="1"/>
</dbReference>
<dbReference type="InterPro" id="IPR024079">
    <property type="entry name" value="MetalloPept_cat_dom_sf"/>
</dbReference>
<sequence length="726" mass="82875">MGRWLPLLLLPLALANPRLPLGRDSKLLDIPDVPVVSGAPGFIRASQLLNVAINQSADPCENFFEFACGGWVAANEIPADLTAYSHFTELREKVQAEMKDLYESNTRYPSKAINTLKKFYTACMDEETIEQRGPPDLIDAIRSLGYWPMVHGSLWDREEFDLTTLLINVGQTRGIDVFVDIYASTDTKNVSRRLLSFDQGGLGLGSGSRSYFTDPKKYAKQVTAYLRYMKAKVKLITQDAGLIPNEEQISRDVEEMFEFETRFANITVAEEDRRNYTELYYLSRLSEMAKFMPIIDWERYFVSVMPFSTHAYLKADPQVIITEVDFLHRLTELLKDTDPRVITNYVIYRYTSAWSMQLGKKYEDIYQDFVRDLVGKKTKSPRWKDCSSSTTNRMPYAAGSLYVRHFFNKAAKATTVDMIDDLQEAFAAMLLQNDWMDPSTKKIAQEKASAMLRLIGFPDFILEDEELDHWYRDLTVSETDTYSQMIEKATRWGINFAYNRLLEPVKRDEFSTNAAVVNAFYSSIKNAIMFPAGILQPPFFDAEFPKSLNYGGIGAVIGHEITHGFDDQGSQFDKDGNLKNWWDASTREKFEERTQCIIDQYGAQEVPNTSGQHLNGKLTQGENIADNGGVKQAYKAYKRFLEKHGPEEALPGLEKYTNDQMFFIGYAQTWCNKMTPEATLRLILTDPHAPGMFRVNVVLQNQPEFAHAFQCPAGSTMNPSKRCVVW</sequence>
<dbReference type="EMBL" id="CATQJA010002652">
    <property type="protein sequence ID" value="CAJ0578006.1"/>
    <property type="molecule type" value="Genomic_DNA"/>
</dbReference>
<evidence type="ECO:0000256" key="5">
    <source>
        <dbReference type="ARBA" id="ARBA00022801"/>
    </source>
</evidence>
<dbReference type="InterPro" id="IPR000718">
    <property type="entry name" value="Peptidase_M13"/>
</dbReference>
<accession>A0AA36CZV3</accession>
<dbReference type="Pfam" id="PF01431">
    <property type="entry name" value="Peptidase_M13"/>
    <property type="match status" value="1"/>
</dbReference>
<evidence type="ECO:0000256" key="3">
    <source>
        <dbReference type="ARBA" id="ARBA00022670"/>
    </source>
</evidence>
<dbReference type="SUPFAM" id="SSF55486">
    <property type="entry name" value="Metalloproteases ('zincins'), catalytic domain"/>
    <property type="match status" value="1"/>
</dbReference>
<dbReference type="GO" id="GO:0016485">
    <property type="term" value="P:protein processing"/>
    <property type="evidence" value="ECO:0007669"/>
    <property type="project" value="TreeGrafter"/>
</dbReference>
<organism evidence="10 11">
    <name type="scientific">Mesorhabditis spiculigera</name>
    <dbReference type="NCBI Taxonomy" id="96644"/>
    <lineage>
        <taxon>Eukaryota</taxon>
        <taxon>Metazoa</taxon>
        <taxon>Ecdysozoa</taxon>
        <taxon>Nematoda</taxon>
        <taxon>Chromadorea</taxon>
        <taxon>Rhabditida</taxon>
        <taxon>Rhabditina</taxon>
        <taxon>Rhabditomorpha</taxon>
        <taxon>Rhabditoidea</taxon>
        <taxon>Rhabditidae</taxon>
        <taxon>Mesorhabditinae</taxon>
        <taxon>Mesorhabditis</taxon>
    </lineage>
</organism>
<dbReference type="InterPro" id="IPR042089">
    <property type="entry name" value="Peptidase_M13_dom_2"/>
</dbReference>
<dbReference type="AlphaFoldDB" id="A0AA36CZV3"/>
<feature type="domain" description="Peptidase M13 N-terminal" evidence="9">
    <location>
        <begin position="59"/>
        <end position="458"/>
    </location>
</feature>
<keyword evidence="6" id="KW-0862">Zinc</keyword>
<dbReference type="Gene3D" id="3.40.390.10">
    <property type="entry name" value="Collagenase (Catalytic Domain)"/>
    <property type="match status" value="1"/>
</dbReference>
<dbReference type="GO" id="GO:0005886">
    <property type="term" value="C:plasma membrane"/>
    <property type="evidence" value="ECO:0007669"/>
    <property type="project" value="TreeGrafter"/>
</dbReference>
<comment type="similarity">
    <text evidence="2">Belongs to the peptidase M13 family.</text>
</comment>
<evidence type="ECO:0000256" key="4">
    <source>
        <dbReference type="ARBA" id="ARBA00022723"/>
    </source>
</evidence>
<protein>
    <submittedName>
        <fullName evidence="10">Uncharacterized protein</fullName>
    </submittedName>
</protein>
<dbReference type="InterPro" id="IPR008753">
    <property type="entry name" value="Peptidase_M13_N"/>
</dbReference>
<reference evidence="10" key="1">
    <citation type="submission" date="2023-06" db="EMBL/GenBank/DDBJ databases">
        <authorList>
            <person name="Delattre M."/>
        </authorList>
    </citation>
    <scope>NUCLEOTIDE SEQUENCE</scope>
    <source>
        <strain evidence="10">AF72</strain>
    </source>
</reference>
<dbReference type="InterPro" id="IPR018497">
    <property type="entry name" value="Peptidase_M13_C"/>
</dbReference>
<evidence type="ECO:0000256" key="6">
    <source>
        <dbReference type="ARBA" id="ARBA00022833"/>
    </source>
</evidence>
<dbReference type="Pfam" id="PF05649">
    <property type="entry name" value="Peptidase_M13_N"/>
    <property type="match status" value="1"/>
</dbReference>
<keyword evidence="3" id="KW-0645">Protease</keyword>
<dbReference type="PANTHER" id="PTHR11733:SF237">
    <property type="entry name" value="NEPRILYSIN-LIKE 4"/>
    <property type="match status" value="1"/>
</dbReference>
<evidence type="ECO:0000313" key="10">
    <source>
        <dbReference type="EMBL" id="CAJ0578006.1"/>
    </source>
</evidence>
<dbReference type="Proteomes" id="UP001177023">
    <property type="component" value="Unassembled WGS sequence"/>
</dbReference>
<feature type="domain" description="Peptidase M13 C-terminal" evidence="8">
    <location>
        <begin position="518"/>
        <end position="724"/>
    </location>
</feature>
<dbReference type="Gene3D" id="1.10.1380.10">
    <property type="entry name" value="Neutral endopeptidase , domain2"/>
    <property type="match status" value="1"/>
</dbReference>
<evidence type="ECO:0000259" key="8">
    <source>
        <dbReference type="Pfam" id="PF01431"/>
    </source>
</evidence>
<keyword evidence="4" id="KW-0479">Metal-binding</keyword>
<evidence type="ECO:0000256" key="7">
    <source>
        <dbReference type="ARBA" id="ARBA00023049"/>
    </source>
</evidence>
<evidence type="ECO:0000256" key="2">
    <source>
        <dbReference type="ARBA" id="ARBA00007357"/>
    </source>
</evidence>
<gene>
    <name evidence="10" type="ORF">MSPICULIGERA_LOCUS16270</name>
</gene>
<feature type="non-terminal residue" evidence="10">
    <location>
        <position position="726"/>
    </location>
</feature>
<dbReference type="GO" id="GO:0004222">
    <property type="term" value="F:metalloendopeptidase activity"/>
    <property type="evidence" value="ECO:0007669"/>
    <property type="project" value="InterPro"/>
</dbReference>